<evidence type="ECO:0000313" key="10">
    <source>
        <dbReference type="Proteomes" id="UP001234495"/>
    </source>
</evidence>
<evidence type="ECO:0000256" key="5">
    <source>
        <dbReference type="ARBA" id="ARBA00023136"/>
    </source>
</evidence>
<dbReference type="Pfam" id="PF06738">
    <property type="entry name" value="ThrE"/>
    <property type="match status" value="1"/>
</dbReference>
<evidence type="ECO:0000313" key="9">
    <source>
        <dbReference type="EMBL" id="MDQ0230833.1"/>
    </source>
</evidence>
<dbReference type="PANTHER" id="PTHR34390:SF2">
    <property type="entry name" value="SUCCINATE TRANSPORTER SUBUNIT YJJP-RELATED"/>
    <property type="match status" value="1"/>
</dbReference>
<feature type="transmembrane region" description="Helical" evidence="7">
    <location>
        <begin position="144"/>
        <end position="161"/>
    </location>
</feature>
<feature type="domain" description="Threonine/serine exporter-like N-terminal" evidence="8">
    <location>
        <begin position="15"/>
        <end position="251"/>
    </location>
</feature>
<evidence type="ECO:0000256" key="4">
    <source>
        <dbReference type="ARBA" id="ARBA00022989"/>
    </source>
</evidence>
<keyword evidence="10" id="KW-1185">Reference proteome</keyword>
<keyword evidence="5 7" id="KW-0472">Membrane</keyword>
<evidence type="ECO:0000256" key="6">
    <source>
        <dbReference type="ARBA" id="ARBA00034125"/>
    </source>
</evidence>
<evidence type="ECO:0000256" key="3">
    <source>
        <dbReference type="ARBA" id="ARBA00022692"/>
    </source>
</evidence>
<feature type="transmembrane region" description="Helical" evidence="7">
    <location>
        <begin position="198"/>
        <end position="220"/>
    </location>
</feature>
<feature type="transmembrane region" description="Helical" evidence="7">
    <location>
        <begin position="232"/>
        <end position="252"/>
    </location>
</feature>
<accession>A0ABT9ZEZ7</accession>
<reference evidence="9 10" key="1">
    <citation type="submission" date="2023-07" db="EMBL/GenBank/DDBJ databases">
        <title>Genomic Encyclopedia of Type Strains, Phase IV (KMG-IV): sequencing the most valuable type-strain genomes for metagenomic binning, comparative biology and taxonomic classification.</title>
        <authorList>
            <person name="Goeker M."/>
        </authorList>
    </citation>
    <scope>NUCLEOTIDE SEQUENCE [LARGE SCALE GENOMIC DNA]</scope>
    <source>
        <strain evidence="9 10">DSM 29005</strain>
    </source>
</reference>
<evidence type="ECO:0000259" key="8">
    <source>
        <dbReference type="Pfam" id="PF06738"/>
    </source>
</evidence>
<dbReference type="RefSeq" id="WP_307340853.1">
    <property type="nucleotide sequence ID" value="NZ_JAUSUD010000008.1"/>
</dbReference>
<evidence type="ECO:0000256" key="2">
    <source>
        <dbReference type="ARBA" id="ARBA00022475"/>
    </source>
</evidence>
<protein>
    <submittedName>
        <fullName evidence="9">Uncharacterized membrane protein YjjP (DUF1212 family)</fullName>
    </submittedName>
</protein>
<feature type="transmembrane region" description="Helical" evidence="7">
    <location>
        <begin position="173"/>
        <end position="192"/>
    </location>
</feature>
<dbReference type="InterPro" id="IPR010619">
    <property type="entry name" value="ThrE-like_N"/>
</dbReference>
<keyword evidence="4 7" id="KW-1133">Transmembrane helix</keyword>
<dbReference type="InterPro" id="IPR050539">
    <property type="entry name" value="ThrE_Dicarb/AminoAcid_Exp"/>
</dbReference>
<comment type="subcellular location">
    <subcellularLocation>
        <location evidence="1">Cell membrane</location>
        <topology evidence="1">Multi-pass membrane protein</topology>
    </subcellularLocation>
</comment>
<sequence length="254" mass="27622">MSTKNQSQTLDILEVCLLAGKIMLRGGAETYRVEDTMMRIAAAYGITHSHSYVTPTGIIFSIDRENVTKLVRINDRSTDLQKVAKVNSISRMISNGNLSVREAFEELKEVERDAHAYPILIQILAASIASGCFLIMFNGSWHDVLPAIIAGGFGFSSMLYIHRLVEIKFFAEFLASLLIGLLSIAFIVTNIGVELDKIIIASVMPLVPGLLITNAVRDLMAGHLVSGISKGAEAFLTSFAIGAGVAVVFTFIHF</sequence>
<proteinExistence type="inferred from homology"/>
<organism evidence="9 10">
    <name type="scientific">Metabacillus malikii</name>
    <dbReference type="NCBI Taxonomy" id="1504265"/>
    <lineage>
        <taxon>Bacteria</taxon>
        <taxon>Bacillati</taxon>
        <taxon>Bacillota</taxon>
        <taxon>Bacilli</taxon>
        <taxon>Bacillales</taxon>
        <taxon>Bacillaceae</taxon>
        <taxon>Metabacillus</taxon>
    </lineage>
</organism>
<dbReference type="Proteomes" id="UP001234495">
    <property type="component" value="Unassembled WGS sequence"/>
</dbReference>
<dbReference type="PANTHER" id="PTHR34390">
    <property type="entry name" value="UPF0442 PROTEIN YJJB-RELATED"/>
    <property type="match status" value="1"/>
</dbReference>
<name>A0ABT9ZEZ7_9BACI</name>
<comment type="similarity">
    <text evidence="6">Belongs to the ThrE exporter (TC 2.A.79) family.</text>
</comment>
<feature type="transmembrane region" description="Helical" evidence="7">
    <location>
        <begin position="116"/>
        <end position="138"/>
    </location>
</feature>
<comment type="caution">
    <text evidence="9">The sequence shown here is derived from an EMBL/GenBank/DDBJ whole genome shotgun (WGS) entry which is preliminary data.</text>
</comment>
<evidence type="ECO:0000256" key="7">
    <source>
        <dbReference type="SAM" id="Phobius"/>
    </source>
</evidence>
<gene>
    <name evidence="9" type="ORF">J2S19_002090</name>
</gene>
<evidence type="ECO:0000256" key="1">
    <source>
        <dbReference type="ARBA" id="ARBA00004651"/>
    </source>
</evidence>
<keyword evidence="2" id="KW-1003">Cell membrane</keyword>
<dbReference type="EMBL" id="JAUSUD010000008">
    <property type="protein sequence ID" value="MDQ0230833.1"/>
    <property type="molecule type" value="Genomic_DNA"/>
</dbReference>
<keyword evidence="3 7" id="KW-0812">Transmembrane</keyword>